<keyword evidence="4" id="KW-1185">Reference proteome</keyword>
<dbReference type="PANTHER" id="PTHR46615">
    <property type="entry name" value="ARYLSULFATASE K"/>
    <property type="match status" value="1"/>
</dbReference>
<name>A0ABU3T1J7_9ALTE</name>
<dbReference type="Gene3D" id="3.40.720.10">
    <property type="entry name" value="Alkaline Phosphatase, subunit A"/>
    <property type="match status" value="1"/>
</dbReference>
<dbReference type="InterPro" id="IPR017850">
    <property type="entry name" value="Alkaline_phosphatase_core_sf"/>
</dbReference>
<comment type="caution">
    <text evidence="3">The sequence shown here is derived from an EMBL/GenBank/DDBJ whole genome shotgun (WGS) entry which is preliminary data.</text>
</comment>
<evidence type="ECO:0000259" key="2">
    <source>
        <dbReference type="Pfam" id="PF16347"/>
    </source>
</evidence>
<dbReference type="Pfam" id="PF16347">
    <property type="entry name" value="SGSH_C"/>
    <property type="match status" value="1"/>
</dbReference>
<dbReference type="InterPro" id="IPR051849">
    <property type="entry name" value="GAG-degrading_sulfatase"/>
</dbReference>
<dbReference type="EMBL" id="JAWDIO010000002">
    <property type="protein sequence ID" value="MDU0356152.1"/>
    <property type="molecule type" value="Genomic_DNA"/>
</dbReference>
<dbReference type="InterPro" id="IPR032506">
    <property type="entry name" value="SGSH_C"/>
</dbReference>
<dbReference type="PANTHER" id="PTHR46615:SF1">
    <property type="entry name" value="ARYLSULFATASE K"/>
    <property type="match status" value="1"/>
</dbReference>
<evidence type="ECO:0000313" key="3">
    <source>
        <dbReference type="EMBL" id="MDU0356152.1"/>
    </source>
</evidence>
<evidence type="ECO:0000313" key="4">
    <source>
        <dbReference type="Proteomes" id="UP001247805"/>
    </source>
</evidence>
<dbReference type="SUPFAM" id="SSF53649">
    <property type="entry name" value="Alkaline phosphatase-like"/>
    <property type="match status" value="1"/>
</dbReference>
<proteinExistence type="predicted"/>
<gene>
    <name evidence="3" type="ORF">RS130_21680</name>
</gene>
<organism evidence="3 4">
    <name type="scientific">Paraglaciecola aquimarina</name>
    <dbReference type="NCBI Taxonomy" id="1235557"/>
    <lineage>
        <taxon>Bacteria</taxon>
        <taxon>Pseudomonadati</taxon>
        <taxon>Pseudomonadota</taxon>
        <taxon>Gammaproteobacteria</taxon>
        <taxon>Alteromonadales</taxon>
        <taxon>Alteromonadaceae</taxon>
        <taxon>Paraglaciecola</taxon>
    </lineage>
</organism>
<feature type="compositionally biased region" description="Basic residues" evidence="1">
    <location>
        <begin position="159"/>
        <end position="170"/>
    </location>
</feature>
<feature type="region of interest" description="Disordered" evidence="1">
    <location>
        <begin position="138"/>
        <end position="170"/>
    </location>
</feature>
<reference evidence="3 4" key="1">
    <citation type="submission" date="2023-10" db="EMBL/GenBank/DDBJ databases">
        <title>Glaciecola aquimarina strain GGW-M5 nov., isolated from a coastal seawater.</title>
        <authorList>
            <person name="Bayburt H."/>
            <person name="Kim J.M."/>
            <person name="Choi B.J."/>
            <person name="Jeon C.O."/>
        </authorList>
    </citation>
    <scope>NUCLEOTIDE SEQUENCE [LARGE SCALE GENOMIC DNA]</scope>
    <source>
        <strain evidence="3 4">KCTC 32108</strain>
    </source>
</reference>
<feature type="domain" description="N-sulphoglucosamine sulphohydrolase C-terminal" evidence="2">
    <location>
        <begin position="1"/>
        <end position="95"/>
    </location>
</feature>
<evidence type="ECO:0000256" key="1">
    <source>
        <dbReference type="SAM" id="MobiDB-lite"/>
    </source>
</evidence>
<accession>A0ABU3T1J7</accession>
<dbReference type="Proteomes" id="UP001247805">
    <property type="component" value="Unassembled WGS sequence"/>
</dbReference>
<protein>
    <submittedName>
        <fullName evidence="3">DUF4976 domain-containing protein</fullName>
    </submittedName>
</protein>
<sequence>MPKQLEGRSWLSLAKNQETAEWRDELLYEYYWEFNYPSTPTTFALRTDDYKFITYHGVWDTEELYDIKNDPKEMHNLIHDERYLSIIADLRKRLFAKLVNNEGQTTVPYTERFSTGAVLREATRSKEAKFPKEWLRTPDANGEIQGSRTFMQRDTERARKSKVKQKIQSQ</sequence>